<evidence type="ECO:0000256" key="5">
    <source>
        <dbReference type="ARBA" id="ARBA00022723"/>
    </source>
</evidence>
<dbReference type="GO" id="GO:0005524">
    <property type="term" value="F:ATP binding"/>
    <property type="evidence" value="ECO:0007669"/>
    <property type="project" value="UniProtKB-UniRule"/>
</dbReference>
<dbReference type="GO" id="GO:0000049">
    <property type="term" value="F:tRNA binding"/>
    <property type="evidence" value="ECO:0007669"/>
    <property type="project" value="UniProtKB-KW"/>
</dbReference>
<dbReference type="GO" id="GO:0140096">
    <property type="term" value="F:catalytic activity, acting on a protein"/>
    <property type="evidence" value="ECO:0007669"/>
    <property type="project" value="UniProtKB-ARBA"/>
</dbReference>
<reference evidence="16" key="1">
    <citation type="submission" date="2021-10" db="EMBL/GenBank/DDBJ databases">
        <title>Anaerobic single-cell dispensing facilitates the cultivation of human gut bacteria.</title>
        <authorList>
            <person name="Afrizal A."/>
        </authorList>
    </citation>
    <scope>NUCLEOTIDE SEQUENCE</scope>
    <source>
        <strain evidence="16">CLA-AA-H250</strain>
    </source>
</reference>
<dbReference type="PANTHER" id="PTHR11777">
    <property type="entry name" value="ALANYL-TRNA SYNTHETASE"/>
    <property type="match status" value="1"/>
</dbReference>
<dbReference type="InterPro" id="IPR018163">
    <property type="entry name" value="Thr/Ala-tRNA-synth_IIc_edit"/>
</dbReference>
<dbReference type="PROSITE" id="PS50860">
    <property type="entry name" value="AA_TRNA_LIGASE_II_ALA"/>
    <property type="match status" value="1"/>
</dbReference>
<dbReference type="EMBL" id="JAJEQC010000001">
    <property type="protein sequence ID" value="MCC2135685.1"/>
    <property type="molecule type" value="Genomic_DNA"/>
</dbReference>
<dbReference type="InterPro" id="IPR023033">
    <property type="entry name" value="Ala_tRNA_ligase_euk/bac"/>
</dbReference>
<evidence type="ECO:0000256" key="14">
    <source>
        <dbReference type="HAMAP-Rule" id="MF_00036"/>
    </source>
</evidence>
<comment type="similarity">
    <text evidence="2 14">Belongs to the class-II aminoacyl-tRNA synthetase family.</text>
</comment>
<keyword evidence="3 14" id="KW-0820">tRNA-binding</keyword>
<evidence type="ECO:0000256" key="3">
    <source>
        <dbReference type="ARBA" id="ARBA00022555"/>
    </source>
</evidence>
<dbReference type="PRINTS" id="PR00980">
    <property type="entry name" value="TRNASYNTHALA"/>
</dbReference>
<dbReference type="GO" id="GO:0002161">
    <property type="term" value="F:aminoacyl-tRNA deacylase activity"/>
    <property type="evidence" value="ECO:0007669"/>
    <property type="project" value="TreeGrafter"/>
</dbReference>
<keyword evidence="4 14" id="KW-0436">Ligase</keyword>
<dbReference type="HAMAP" id="MF_00036_B">
    <property type="entry name" value="Ala_tRNA_synth_B"/>
    <property type="match status" value="1"/>
</dbReference>
<dbReference type="PANTHER" id="PTHR11777:SF9">
    <property type="entry name" value="ALANINE--TRNA LIGASE, CYTOPLASMIC"/>
    <property type="match status" value="1"/>
</dbReference>
<dbReference type="Gene3D" id="3.30.930.10">
    <property type="entry name" value="Bira Bifunctional Protein, Domain 2"/>
    <property type="match status" value="1"/>
</dbReference>
<evidence type="ECO:0000256" key="2">
    <source>
        <dbReference type="ARBA" id="ARBA00008226"/>
    </source>
</evidence>
<dbReference type="SMART" id="SM00863">
    <property type="entry name" value="tRNA_SAD"/>
    <property type="match status" value="1"/>
</dbReference>
<dbReference type="Gene3D" id="2.40.30.130">
    <property type="match status" value="1"/>
</dbReference>
<evidence type="ECO:0000256" key="6">
    <source>
        <dbReference type="ARBA" id="ARBA00022741"/>
    </source>
</evidence>
<feature type="binding site" evidence="14">
    <location>
        <position position="562"/>
    </location>
    <ligand>
        <name>Zn(2+)</name>
        <dbReference type="ChEBI" id="CHEBI:29105"/>
    </ligand>
</feature>
<dbReference type="InterPro" id="IPR012947">
    <property type="entry name" value="tRNA_SAD"/>
</dbReference>
<evidence type="ECO:0000256" key="1">
    <source>
        <dbReference type="ARBA" id="ARBA00004496"/>
    </source>
</evidence>
<dbReference type="AlphaFoldDB" id="A0AAE3AJ20"/>
<keyword evidence="17" id="KW-1185">Reference proteome</keyword>
<dbReference type="CDD" id="cd00673">
    <property type="entry name" value="AlaRS_core"/>
    <property type="match status" value="1"/>
</dbReference>
<proteinExistence type="inferred from homology"/>
<dbReference type="InterPro" id="IPR050058">
    <property type="entry name" value="Ala-tRNA_ligase"/>
</dbReference>
<dbReference type="GO" id="GO:0005829">
    <property type="term" value="C:cytosol"/>
    <property type="evidence" value="ECO:0007669"/>
    <property type="project" value="TreeGrafter"/>
</dbReference>
<dbReference type="SUPFAM" id="SSF55681">
    <property type="entry name" value="Class II aaRS and biotin synthetases"/>
    <property type="match status" value="1"/>
</dbReference>
<comment type="cofactor">
    <cofactor evidence="14">
        <name>Zn(2+)</name>
        <dbReference type="ChEBI" id="CHEBI:29105"/>
    </cofactor>
    <text evidence="14">Binds 1 zinc ion per subunit.</text>
</comment>
<feature type="binding site" evidence="14">
    <location>
        <position position="566"/>
    </location>
    <ligand>
        <name>Zn(2+)</name>
        <dbReference type="ChEBI" id="CHEBI:29105"/>
    </ligand>
</feature>
<dbReference type="InterPro" id="IPR003156">
    <property type="entry name" value="DHHA1_dom"/>
</dbReference>
<evidence type="ECO:0000256" key="7">
    <source>
        <dbReference type="ARBA" id="ARBA00022833"/>
    </source>
</evidence>
<dbReference type="GO" id="GO:0008270">
    <property type="term" value="F:zinc ion binding"/>
    <property type="evidence" value="ECO:0007669"/>
    <property type="project" value="UniProtKB-UniRule"/>
</dbReference>
<gene>
    <name evidence="14 16" type="primary">alaS</name>
    <name evidence="16" type="ORF">LKD31_01465</name>
</gene>
<dbReference type="NCBIfam" id="TIGR00344">
    <property type="entry name" value="alaS"/>
    <property type="match status" value="1"/>
</dbReference>
<name>A0AAE3AJ20_9FIRM</name>
<dbReference type="InterPro" id="IPR045864">
    <property type="entry name" value="aa-tRNA-synth_II/BPL/LPL"/>
</dbReference>
<keyword evidence="10 14" id="KW-0648">Protein biosynthesis</keyword>
<dbReference type="FunFam" id="3.30.930.10:FF:000004">
    <property type="entry name" value="Alanine--tRNA ligase"/>
    <property type="match status" value="1"/>
</dbReference>
<dbReference type="GO" id="GO:0006419">
    <property type="term" value="P:alanyl-tRNA aminoacylation"/>
    <property type="evidence" value="ECO:0007669"/>
    <property type="project" value="UniProtKB-UniRule"/>
</dbReference>
<evidence type="ECO:0000256" key="13">
    <source>
        <dbReference type="ARBA" id="ARBA00048300"/>
    </source>
</evidence>
<evidence type="ECO:0000256" key="8">
    <source>
        <dbReference type="ARBA" id="ARBA00022840"/>
    </source>
</evidence>
<comment type="catalytic activity">
    <reaction evidence="13 14">
        <text>tRNA(Ala) + L-alanine + ATP = L-alanyl-tRNA(Ala) + AMP + diphosphate</text>
        <dbReference type="Rhea" id="RHEA:12540"/>
        <dbReference type="Rhea" id="RHEA-COMP:9657"/>
        <dbReference type="Rhea" id="RHEA-COMP:9923"/>
        <dbReference type="ChEBI" id="CHEBI:30616"/>
        <dbReference type="ChEBI" id="CHEBI:33019"/>
        <dbReference type="ChEBI" id="CHEBI:57972"/>
        <dbReference type="ChEBI" id="CHEBI:78442"/>
        <dbReference type="ChEBI" id="CHEBI:78497"/>
        <dbReference type="ChEBI" id="CHEBI:456215"/>
        <dbReference type="EC" id="6.1.1.7"/>
    </reaction>
</comment>
<accession>A0AAE3AJ20</accession>
<evidence type="ECO:0000313" key="16">
    <source>
        <dbReference type="EMBL" id="MCC2135685.1"/>
    </source>
</evidence>
<keyword evidence="7 14" id="KW-0862">Zinc</keyword>
<dbReference type="GO" id="GO:0016740">
    <property type="term" value="F:transferase activity"/>
    <property type="evidence" value="ECO:0007669"/>
    <property type="project" value="UniProtKB-ARBA"/>
</dbReference>
<dbReference type="InterPro" id="IPR018162">
    <property type="entry name" value="Ala-tRNA-ligase_IIc_anticod-bd"/>
</dbReference>
<evidence type="ECO:0000256" key="10">
    <source>
        <dbReference type="ARBA" id="ARBA00022917"/>
    </source>
</evidence>
<dbReference type="Pfam" id="PF02272">
    <property type="entry name" value="DHHA1"/>
    <property type="match status" value="1"/>
</dbReference>
<dbReference type="InterPro" id="IPR018165">
    <property type="entry name" value="Ala-tRNA-synth_IIc_core"/>
</dbReference>
<sequence>MQWTGLNDLREKYLSFFESKGHLRLPSFPLIPKDDNSLLLINSGMAPMKKYFTGEVTPPRKRVTTCQKCIRTPDIERVGITARHGTFFEMLGNFSFGDYFKKEATAWAWEFFTKVLEMPADRLYISIYQDDDEAFDIWTKQNGVDPSHMVRLGREDNFWEHGSGPCGPCSEIYFDRGEKYGCGKPTCGVGCDCDRYVEVWNLVFTQFENDGNNNYTPLDHPNIDTGMGLERLACVMQGVDNLFLVDTVQNIMKHISRIANVQYGADEKSDVSLRVITDHIRSTTFMISDGVMPSNEGRGYVLRRLLRRAARHGRLLGINHPFLADVVDTVIHENECAYPELREKSAMIKKVIAFEEENFYKTIDKGFALLNDIIDRTDAKVLSGEDAFLLSDTFGFPIDLTKEILSEKGMSVDEDRFRALVLQQRETARASRKNAGADAWAGDSDVLDDIAKTEFVGYTGMKATAKVTAIVKDGARVEAVETGDDIVFTLDRTSFYAESGGQVGDTGVITNDSCTIRVLDTTKNAAGVFIHKAVVEEGFLREGDTVEAVVDVERRRAIMRNHTAAHLLQAALRSVLGDHVEQAGQLVNENAVRFDFTHFSALTDEELLAVENLVNKKILEDIKVECREMPIEEAKKLGAMALFGEKYGDVVRVVTVGEFSKEFCGGTHIDSTAKLGLFKLVSESSVAAGVRRIEAVTGLNVIKMIYATNTLLKDTAVAMKVNNPSDLPAKAAQVNADLKEKDREIESMRSKIASMNLGSILDNAVEVKGVKIVTAMLSGTGSDALRTMCDKIRDEKSDTAIVAVLAGVLDGKATLAATATKAAQAKGVKAGVLVKAVAQLTGGNGGGKPDFAMAGVKDQTKIDEALAAVEKILSEQI</sequence>
<dbReference type="Gene3D" id="3.10.310.40">
    <property type="match status" value="1"/>
</dbReference>
<dbReference type="Pfam" id="PF01411">
    <property type="entry name" value="tRNA-synt_2c"/>
    <property type="match status" value="1"/>
</dbReference>
<protein>
    <recommendedName>
        <fullName evidence="14">Alanine--tRNA ligase</fullName>
        <ecNumber evidence="14">6.1.1.7</ecNumber>
    </recommendedName>
    <alternativeName>
        <fullName evidence="14">Alanyl-tRNA synthetase</fullName>
        <shortName evidence="14">AlaRS</shortName>
    </alternativeName>
</protein>
<evidence type="ECO:0000256" key="4">
    <source>
        <dbReference type="ARBA" id="ARBA00022598"/>
    </source>
</evidence>
<feature type="domain" description="Alanyl-transfer RNA synthetases family profile" evidence="15">
    <location>
        <begin position="4"/>
        <end position="707"/>
    </location>
</feature>
<evidence type="ECO:0000259" key="15">
    <source>
        <dbReference type="PROSITE" id="PS50860"/>
    </source>
</evidence>
<feature type="binding site" evidence="14">
    <location>
        <position position="668"/>
    </location>
    <ligand>
        <name>Zn(2+)</name>
        <dbReference type="ChEBI" id="CHEBI:29105"/>
    </ligand>
</feature>
<keyword evidence="11 14" id="KW-0030">Aminoacyl-tRNA synthetase</keyword>
<dbReference type="GO" id="GO:0004813">
    <property type="term" value="F:alanine-tRNA ligase activity"/>
    <property type="evidence" value="ECO:0007669"/>
    <property type="project" value="UniProtKB-UniRule"/>
</dbReference>
<dbReference type="EC" id="6.1.1.7" evidence="14"/>
<keyword evidence="8 14" id="KW-0067">ATP-binding</keyword>
<dbReference type="FunFam" id="3.10.310.40:FF:000001">
    <property type="entry name" value="Alanine--tRNA ligase"/>
    <property type="match status" value="1"/>
</dbReference>
<comment type="subcellular location">
    <subcellularLocation>
        <location evidence="1 14">Cytoplasm</location>
    </subcellularLocation>
</comment>
<evidence type="ECO:0000256" key="12">
    <source>
        <dbReference type="ARBA" id="ARBA00024779"/>
    </source>
</evidence>
<keyword evidence="6 14" id="KW-0547">Nucleotide-binding</keyword>
<evidence type="ECO:0000313" key="17">
    <source>
        <dbReference type="Proteomes" id="UP001199424"/>
    </source>
</evidence>
<dbReference type="FunFam" id="2.40.30.130:FF:000001">
    <property type="entry name" value="Alanine--tRNA ligase"/>
    <property type="match status" value="1"/>
</dbReference>
<evidence type="ECO:0000256" key="11">
    <source>
        <dbReference type="ARBA" id="ARBA00023146"/>
    </source>
</evidence>
<dbReference type="RefSeq" id="WP_308448493.1">
    <property type="nucleotide sequence ID" value="NZ_JAJEQC010000001.1"/>
</dbReference>
<evidence type="ECO:0000256" key="9">
    <source>
        <dbReference type="ARBA" id="ARBA00022884"/>
    </source>
</evidence>
<dbReference type="SUPFAM" id="SSF50447">
    <property type="entry name" value="Translation proteins"/>
    <property type="match status" value="1"/>
</dbReference>
<dbReference type="SUPFAM" id="SSF55186">
    <property type="entry name" value="ThrRS/AlaRS common domain"/>
    <property type="match status" value="1"/>
</dbReference>
<keyword evidence="14" id="KW-0963">Cytoplasm</keyword>
<keyword evidence="5 14" id="KW-0479">Metal-binding</keyword>
<dbReference type="FunFam" id="3.30.54.20:FF:000001">
    <property type="entry name" value="Alanine--tRNA ligase"/>
    <property type="match status" value="1"/>
</dbReference>
<comment type="domain">
    <text evidence="14">Consists of three domains; the N-terminal catalytic domain, the editing domain and the C-terminal C-Ala domain. The editing domain removes incorrectly charged amino acids, while the C-Ala domain, along with tRNA(Ala), serves as a bridge to cooperatively bring together the editing and aminoacylation centers thus stimulating deacylation of misacylated tRNAs.</text>
</comment>
<dbReference type="Gene3D" id="6.10.250.550">
    <property type="match status" value="1"/>
</dbReference>
<dbReference type="InterPro" id="IPR002318">
    <property type="entry name" value="Ala-tRNA-lgiase_IIc"/>
</dbReference>
<comment type="function">
    <text evidence="12 14">Catalyzes the attachment of alanine to tRNA(Ala) in a two-step reaction: alanine is first activated by ATP to form Ala-AMP and then transferred to the acceptor end of tRNA(Ala). Also edits incorrectly charged Ser-tRNA(Ala) and Gly-tRNA(Ala) via its editing domain.</text>
</comment>
<dbReference type="InterPro" id="IPR018164">
    <property type="entry name" value="Ala-tRNA-synth_IIc_N"/>
</dbReference>
<dbReference type="Gene3D" id="3.30.980.10">
    <property type="entry name" value="Threonyl-trna Synthetase, Chain A, domain 2"/>
    <property type="match status" value="1"/>
</dbReference>
<dbReference type="Gene3D" id="3.30.54.20">
    <property type="match status" value="1"/>
</dbReference>
<dbReference type="Pfam" id="PF07973">
    <property type="entry name" value="tRNA_SAD"/>
    <property type="match status" value="1"/>
</dbReference>
<organism evidence="16 17">
    <name type="scientific">Hominenteromicrobium mulieris</name>
    <dbReference type="NCBI Taxonomy" id="2885357"/>
    <lineage>
        <taxon>Bacteria</taxon>
        <taxon>Bacillati</taxon>
        <taxon>Bacillota</taxon>
        <taxon>Clostridia</taxon>
        <taxon>Eubacteriales</taxon>
        <taxon>Oscillospiraceae</taxon>
        <taxon>Hominenteromicrobium</taxon>
    </lineage>
</organism>
<dbReference type="FunFam" id="3.30.980.10:FF:000004">
    <property type="entry name" value="Alanine--tRNA ligase, cytoplasmic"/>
    <property type="match status" value="1"/>
</dbReference>
<keyword evidence="9 14" id="KW-0694">RNA-binding</keyword>
<dbReference type="InterPro" id="IPR009000">
    <property type="entry name" value="Transl_B-barrel_sf"/>
</dbReference>
<dbReference type="Proteomes" id="UP001199424">
    <property type="component" value="Unassembled WGS sequence"/>
</dbReference>
<feature type="binding site" evidence="14">
    <location>
        <position position="664"/>
    </location>
    <ligand>
        <name>Zn(2+)</name>
        <dbReference type="ChEBI" id="CHEBI:29105"/>
    </ligand>
</feature>
<comment type="caution">
    <text evidence="16">The sequence shown here is derived from an EMBL/GenBank/DDBJ whole genome shotgun (WGS) entry which is preliminary data.</text>
</comment>
<dbReference type="SUPFAM" id="SSF101353">
    <property type="entry name" value="Putative anticodon-binding domain of alanyl-tRNA synthetase (AlaRS)"/>
    <property type="match status" value="1"/>
</dbReference>